<organism evidence="2 3">
    <name type="scientific">Candidatus Pullilachnospira stercoravium</name>
    <dbReference type="NCBI Taxonomy" id="2840913"/>
    <lineage>
        <taxon>Bacteria</taxon>
        <taxon>Bacillati</taxon>
        <taxon>Bacillota</taxon>
        <taxon>Clostridia</taxon>
        <taxon>Lachnospirales</taxon>
        <taxon>Lachnospiraceae</taxon>
        <taxon>Lachnospiraceae incertae sedis</taxon>
        <taxon>Candidatus Pullilachnospira</taxon>
    </lineage>
</organism>
<dbReference type="Gene3D" id="3.60.110.10">
    <property type="entry name" value="Carbon-nitrogen hydrolase"/>
    <property type="match status" value="1"/>
</dbReference>
<dbReference type="SUPFAM" id="SSF56317">
    <property type="entry name" value="Carbon-nitrogen hydrolase"/>
    <property type="match status" value="1"/>
</dbReference>
<dbReference type="PANTHER" id="PTHR47799:SF1">
    <property type="entry name" value="OMEGA-AMIDASE YAFV"/>
    <property type="match status" value="1"/>
</dbReference>
<dbReference type="CDD" id="cd07197">
    <property type="entry name" value="nitrilase"/>
    <property type="match status" value="1"/>
</dbReference>
<dbReference type="PROSITE" id="PS50263">
    <property type="entry name" value="CN_HYDROLASE"/>
    <property type="match status" value="1"/>
</dbReference>
<dbReference type="InterPro" id="IPR052737">
    <property type="entry name" value="Omega-amidase_YafV"/>
</dbReference>
<protein>
    <submittedName>
        <fullName evidence="2">Carbon-nitrogen hydrolase family protein</fullName>
    </submittedName>
</protein>
<evidence type="ECO:0000313" key="2">
    <source>
        <dbReference type="EMBL" id="HIV12327.1"/>
    </source>
</evidence>
<dbReference type="GO" id="GO:0050152">
    <property type="term" value="F:omega-amidase activity"/>
    <property type="evidence" value="ECO:0007669"/>
    <property type="project" value="TreeGrafter"/>
</dbReference>
<dbReference type="PANTHER" id="PTHR47799">
    <property type="entry name" value="OMEGA-AMIDASE YAFV"/>
    <property type="match status" value="1"/>
</dbReference>
<dbReference type="InterPro" id="IPR003010">
    <property type="entry name" value="C-N_Hydrolase"/>
</dbReference>
<feature type="non-terminal residue" evidence="2">
    <location>
        <position position="1"/>
    </location>
</feature>
<name>A0A9D1T5I2_9FIRM</name>
<evidence type="ECO:0000313" key="3">
    <source>
        <dbReference type="Proteomes" id="UP000886723"/>
    </source>
</evidence>
<dbReference type="AlphaFoldDB" id="A0A9D1T5I2"/>
<dbReference type="Proteomes" id="UP000886723">
    <property type="component" value="Unassembled WGS sequence"/>
</dbReference>
<reference evidence="2" key="2">
    <citation type="journal article" date="2021" name="PeerJ">
        <title>Extensive microbial diversity within the chicken gut microbiome revealed by metagenomics and culture.</title>
        <authorList>
            <person name="Gilroy R."/>
            <person name="Ravi A."/>
            <person name="Getino M."/>
            <person name="Pursley I."/>
            <person name="Horton D.L."/>
            <person name="Alikhan N.F."/>
            <person name="Baker D."/>
            <person name="Gharbi K."/>
            <person name="Hall N."/>
            <person name="Watson M."/>
            <person name="Adriaenssens E.M."/>
            <person name="Foster-Nyarko E."/>
            <person name="Jarju S."/>
            <person name="Secka A."/>
            <person name="Antonio M."/>
            <person name="Oren A."/>
            <person name="Chaudhuri R.R."/>
            <person name="La Ragione R."/>
            <person name="Hildebrand F."/>
            <person name="Pallen M.J."/>
        </authorList>
    </citation>
    <scope>NUCLEOTIDE SEQUENCE</scope>
    <source>
        <strain evidence="2">ChiBcec2-4451</strain>
    </source>
</reference>
<sequence>KAIQSAASQGVSLLVFPECACTGYPPRDMERSSAIDFEELSNVHRTLQCLASKLNMYIIAGTIVKTGHRYLNSAIICSPDQEISFYHKRALWGWDQENFSAEGSSGILKINGWKIGIRICFEVRFPEYFRELYKEQTDLNIILFYDVSDHEDMDRYELIRSHIRTRAVENVTYTLTANTASLYQTAPTALYDRSGHTMAELKRHREDILVYCLEKQPLNFGEKGRKEFSDILLMANMTESEYEK</sequence>
<evidence type="ECO:0000259" key="1">
    <source>
        <dbReference type="PROSITE" id="PS50263"/>
    </source>
</evidence>
<comment type="caution">
    <text evidence="2">The sequence shown here is derived from an EMBL/GenBank/DDBJ whole genome shotgun (WGS) entry which is preliminary data.</text>
</comment>
<feature type="domain" description="CN hydrolase" evidence="1">
    <location>
        <begin position="1"/>
        <end position="217"/>
    </location>
</feature>
<dbReference type="InterPro" id="IPR036526">
    <property type="entry name" value="C-N_Hydrolase_sf"/>
</dbReference>
<proteinExistence type="predicted"/>
<dbReference type="Pfam" id="PF00795">
    <property type="entry name" value="CN_hydrolase"/>
    <property type="match status" value="1"/>
</dbReference>
<reference evidence="2" key="1">
    <citation type="submission" date="2020-10" db="EMBL/GenBank/DDBJ databases">
        <authorList>
            <person name="Gilroy R."/>
        </authorList>
    </citation>
    <scope>NUCLEOTIDE SEQUENCE</scope>
    <source>
        <strain evidence="2">ChiBcec2-4451</strain>
    </source>
</reference>
<keyword evidence="2" id="KW-0378">Hydrolase</keyword>
<dbReference type="EMBL" id="DVON01000088">
    <property type="protein sequence ID" value="HIV12327.1"/>
    <property type="molecule type" value="Genomic_DNA"/>
</dbReference>
<gene>
    <name evidence="2" type="ORF">IAA63_04195</name>
</gene>
<accession>A0A9D1T5I2</accession>
<dbReference type="GO" id="GO:0106008">
    <property type="term" value="F:2-oxoglutaramate amidase activity"/>
    <property type="evidence" value="ECO:0007669"/>
    <property type="project" value="TreeGrafter"/>
</dbReference>